<dbReference type="EMBL" id="CP116942">
    <property type="protein sequence ID" value="WCO68056.1"/>
    <property type="molecule type" value="Genomic_DNA"/>
</dbReference>
<dbReference type="Proteomes" id="UP001216390">
    <property type="component" value="Chromosome"/>
</dbReference>
<evidence type="ECO:0000313" key="2">
    <source>
        <dbReference type="Proteomes" id="UP001216390"/>
    </source>
</evidence>
<evidence type="ECO:0000313" key="1">
    <source>
        <dbReference type="EMBL" id="WCO68056.1"/>
    </source>
</evidence>
<organism evidence="1 2">
    <name type="scientific">Iamia majanohamensis</name>
    <dbReference type="NCBI Taxonomy" id="467976"/>
    <lineage>
        <taxon>Bacteria</taxon>
        <taxon>Bacillati</taxon>
        <taxon>Actinomycetota</taxon>
        <taxon>Acidimicrobiia</taxon>
        <taxon>Acidimicrobiales</taxon>
        <taxon>Iamiaceae</taxon>
        <taxon>Iamia</taxon>
    </lineage>
</organism>
<reference evidence="1" key="1">
    <citation type="submission" date="2023-01" db="EMBL/GenBank/DDBJ databases">
        <title>The diversity of Class Acidimicrobiia in South China Sea sediment environments and the proposal of Iamia marina sp. nov., a novel species of the genus Iamia.</title>
        <authorList>
            <person name="He Y."/>
            <person name="Tian X."/>
        </authorList>
    </citation>
    <scope>NUCLEOTIDE SEQUENCE</scope>
    <source>
        <strain evidence="1">DSM 19957</strain>
    </source>
</reference>
<dbReference type="RefSeq" id="WP_272737573.1">
    <property type="nucleotide sequence ID" value="NZ_CP116942.1"/>
</dbReference>
<accession>A0AAE9Y950</accession>
<gene>
    <name evidence="1" type="ORF">PO878_04875</name>
</gene>
<proteinExistence type="predicted"/>
<protein>
    <submittedName>
        <fullName evidence="1">Uncharacterized protein</fullName>
    </submittedName>
</protein>
<sequence>MPVDDATLAVRLGFVPPSVAGPDAARPGLLRAGPRAAAPYARDAVDVHECRATDTCRPGTRPPDLLEHGFAVVDLSPLDDLQAACARVRAAGSVTDDDAGTIRSALHGAVLRGAGGREVTVLFLAEEGFIMRTAGPDGMAVVGPRSQGMNGHGGATSVHSDQDVFGTPLTQLMDGRAPSLFRHDSPDGHNHDAGLMLVNLWIPLQQITQPLVLADGRSIDRRRHQLRYGLATDSFLDREDDMAVNDIWTYLHDPGQRWYLRSEMDHREAYLFDTLSTPHGAGTLPGEDVAARCHRALEAAEADVAGGAIAALVDAVEPARRAQAPPDTPRPLVEAVEAMAAVADEAGRDPAHVCGDGAEAWLDRSRRARQRVVRMSLEMRVVVSLDA</sequence>
<dbReference type="KEGG" id="ima:PO878_04875"/>
<name>A0AAE9Y950_9ACTN</name>
<dbReference type="AlphaFoldDB" id="A0AAE9Y950"/>
<keyword evidence="2" id="KW-1185">Reference proteome</keyword>